<dbReference type="OrthoDB" id="9813612at2"/>
<evidence type="ECO:0000256" key="2">
    <source>
        <dbReference type="ARBA" id="ARBA00022576"/>
    </source>
</evidence>
<evidence type="ECO:0000259" key="5">
    <source>
        <dbReference type="Pfam" id="PF00155"/>
    </source>
</evidence>
<dbReference type="Proteomes" id="UP000035199">
    <property type="component" value="Chromosome"/>
</dbReference>
<dbReference type="Gene3D" id="3.90.1150.10">
    <property type="entry name" value="Aspartate Aminotransferase, domain 1"/>
    <property type="match status" value="1"/>
</dbReference>
<evidence type="ECO:0000313" key="6">
    <source>
        <dbReference type="EMBL" id="AKK05520.1"/>
    </source>
</evidence>
<protein>
    <recommendedName>
        <fullName evidence="4">Aminotransferase</fullName>
        <ecNumber evidence="4">2.6.1.-</ecNumber>
    </recommendedName>
</protein>
<dbReference type="EMBL" id="CP011542">
    <property type="protein sequence ID" value="AKK05520.1"/>
    <property type="molecule type" value="Genomic_DNA"/>
</dbReference>
<dbReference type="KEGG" id="cmv:CMUST_05920"/>
<feature type="domain" description="Aminotransferase class I/classII large" evidence="5">
    <location>
        <begin position="32"/>
        <end position="364"/>
    </location>
</feature>
<dbReference type="PATRIC" id="fig|571915.4.peg.1259"/>
<dbReference type="AlphaFoldDB" id="A0A0G3GY94"/>
<dbReference type="GO" id="GO:0030170">
    <property type="term" value="F:pyridoxal phosphate binding"/>
    <property type="evidence" value="ECO:0007669"/>
    <property type="project" value="InterPro"/>
</dbReference>
<dbReference type="STRING" id="571915.CMUST_05920"/>
<dbReference type="PROSITE" id="PS00105">
    <property type="entry name" value="AA_TRANSFER_CLASS_1"/>
    <property type="match status" value="1"/>
</dbReference>
<keyword evidence="2 4" id="KW-0032">Aminotransferase</keyword>
<organism evidence="6 7">
    <name type="scientific">Corynebacterium mustelae</name>
    <dbReference type="NCBI Taxonomy" id="571915"/>
    <lineage>
        <taxon>Bacteria</taxon>
        <taxon>Bacillati</taxon>
        <taxon>Actinomycetota</taxon>
        <taxon>Actinomycetes</taxon>
        <taxon>Mycobacteriales</taxon>
        <taxon>Corynebacteriaceae</taxon>
        <taxon>Corynebacterium</taxon>
    </lineage>
</organism>
<dbReference type="Gene3D" id="3.40.640.10">
    <property type="entry name" value="Type I PLP-dependent aspartate aminotransferase-like (Major domain)"/>
    <property type="match status" value="1"/>
</dbReference>
<comment type="cofactor">
    <cofactor evidence="1 4">
        <name>pyridoxal 5'-phosphate</name>
        <dbReference type="ChEBI" id="CHEBI:597326"/>
    </cofactor>
</comment>
<evidence type="ECO:0000256" key="4">
    <source>
        <dbReference type="RuleBase" id="RU000481"/>
    </source>
</evidence>
<accession>A0A0G3GY94</accession>
<dbReference type="InterPro" id="IPR050881">
    <property type="entry name" value="LL-DAP_aminotransferase"/>
</dbReference>
<keyword evidence="7" id="KW-1185">Reference proteome</keyword>
<dbReference type="RefSeq" id="WP_047261716.1">
    <property type="nucleotide sequence ID" value="NZ_CP011542.1"/>
</dbReference>
<dbReference type="CDD" id="cd00609">
    <property type="entry name" value="AAT_like"/>
    <property type="match status" value="1"/>
</dbReference>
<dbReference type="PANTHER" id="PTHR42832">
    <property type="entry name" value="AMINO ACID AMINOTRANSFERASE"/>
    <property type="match status" value="1"/>
</dbReference>
<keyword evidence="3 4" id="KW-0808">Transferase</keyword>
<dbReference type="InterPro" id="IPR015421">
    <property type="entry name" value="PyrdxlP-dep_Trfase_major"/>
</dbReference>
<dbReference type="EC" id="2.6.1.-" evidence="4"/>
<comment type="similarity">
    <text evidence="4">Belongs to the class-I pyridoxal-phosphate-dependent aminotransferase family.</text>
</comment>
<evidence type="ECO:0000256" key="1">
    <source>
        <dbReference type="ARBA" id="ARBA00001933"/>
    </source>
</evidence>
<dbReference type="PANTHER" id="PTHR42832:SF3">
    <property type="entry name" value="L-GLUTAMINE--4-(METHYLSULFANYL)-2-OXOBUTANOATE AMINOTRANSFERASE"/>
    <property type="match status" value="1"/>
</dbReference>
<dbReference type="InterPro" id="IPR004838">
    <property type="entry name" value="NHTrfase_class1_PyrdxlP-BS"/>
</dbReference>
<reference evidence="6 7" key="1">
    <citation type="journal article" date="2015" name="Genome Announc.">
        <title>Complete Genome Sequence of the Type Strain Corynebacterium mustelae DSM 45274, Isolated from Various Tissues of a Male Ferret with Lethal Sepsis.</title>
        <authorList>
            <person name="Ruckert C."/>
            <person name="Eimer J."/>
            <person name="Winkler A."/>
            <person name="Tauch A."/>
        </authorList>
    </citation>
    <scope>NUCLEOTIDE SEQUENCE [LARGE SCALE GENOMIC DNA]</scope>
    <source>
        <strain evidence="6 7">DSM 45274</strain>
    </source>
</reference>
<sequence>MARTSLGSTLPDFPWNLLEPAKDTASRHPEGIVNLSVGSPVDAVAPGIQLALAEAAAEPGYPQTIGTPKLRQAITDSLARRYNAPDVTSVLPVIGTKEAIAWLPTLLGCAGTVIIPEIAYPTYEVAALLAGATPLRNDYCYELDEDTAATIDLVFINSPSNPTGKVLDADHLRKVIEWARAHDVVVASDECYLGLTWEDPAPSILDAEVAGGNFDNLIAIHSLSKTANLAGYRAGFLAGCPTLIAELTELRKHAGLMVPAPIQAAMTEALIDDDHEVLQKLRYASRRAKLMRAVVEAGFEVVNSEAGLYLWITRNEDCWDTVAWFADKGILVAPGSFYGPNSQQFVRVALTGTDDDVAKFVSRLKDNS</sequence>
<dbReference type="NCBIfam" id="TIGR03539">
    <property type="entry name" value="DapC_actino"/>
    <property type="match status" value="1"/>
</dbReference>
<reference evidence="7" key="2">
    <citation type="submission" date="2015-05" db="EMBL/GenBank/DDBJ databases">
        <title>Complete genome sequence of Corynebacterium mustelae DSM 45274, isolated from various tissues of a male ferret with lethal sepsis.</title>
        <authorList>
            <person name="Ruckert C."/>
            <person name="Albersmeier A."/>
            <person name="Winkler A."/>
            <person name="Tauch A."/>
        </authorList>
    </citation>
    <scope>NUCLEOTIDE SEQUENCE [LARGE SCALE GENOMIC DNA]</scope>
    <source>
        <strain evidence="7">DSM 45274</strain>
    </source>
</reference>
<dbReference type="InterPro" id="IPR015424">
    <property type="entry name" value="PyrdxlP-dep_Trfase"/>
</dbReference>
<name>A0A0G3GY94_9CORY</name>
<dbReference type="Pfam" id="PF00155">
    <property type="entry name" value="Aminotran_1_2"/>
    <property type="match status" value="1"/>
</dbReference>
<dbReference type="GO" id="GO:0008483">
    <property type="term" value="F:transaminase activity"/>
    <property type="evidence" value="ECO:0007669"/>
    <property type="project" value="UniProtKB-KW"/>
</dbReference>
<dbReference type="SUPFAM" id="SSF53383">
    <property type="entry name" value="PLP-dependent transferases"/>
    <property type="match status" value="1"/>
</dbReference>
<dbReference type="InterPro" id="IPR004839">
    <property type="entry name" value="Aminotransferase_I/II_large"/>
</dbReference>
<proteinExistence type="inferred from homology"/>
<evidence type="ECO:0000313" key="7">
    <source>
        <dbReference type="Proteomes" id="UP000035199"/>
    </source>
</evidence>
<gene>
    <name evidence="6" type="primary">dapC</name>
    <name evidence="6" type="ORF">CMUST_05920</name>
</gene>
<dbReference type="InterPro" id="IPR015422">
    <property type="entry name" value="PyrdxlP-dep_Trfase_small"/>
</dbReference>
<dbReference type="InterPro" id="IPR019880">
    <property type="entry name" value="OxyQ"/>
</dbReference>
<evidence type="ECO:0000256" key="3">
    <source>
        <dbReference type="ARBA" id="ARBA00022679"/>
    </source>
</evidence>